<dbReference type="SUPFAM" id="SSF54197">
    <property type="entry name" value="HIT-like"/>
    <property type="match status" value="1"/>
</dbReference>
<name>A0A9D1KGP7_9FIRM</name>
<dbReference type="AlphaFoldDB" id="A0A9D1KGP7"/>
<comment type="caution">
    <text evidence="3">The sequence shown here is derived from an EMBL/GenBank/DDBJ whole genome shotgun (WGS) entry which is preliminary data.</text>
</comment>
<dbReference type="GO" id="GO:0003824">
    <property type="term" value="F:catalytic activity"/>
    <property type="evidence" value="ECO:0007669"/>
    <property type="project" value="InterPro"/>
</dbReference>
<feature type="short sequence motif" description="Histidine triad motif" evidence="1">
    <location>
        <begin position="95"/>
        <end position="99"/>
    </location>
</feature>
<evidence type="ECO:0000259" key="2">
    <source>
        <dbReference type="PROSITE" id="PS51084"/>
    </source>
</evidence>
<dbReference type="InterPro" id="IPR036265">
    <property type="entry name" value="HIT-like_sf"/>
</dbReference>
<dbReference type="InterPro" id="IPR011146">
    <property type="entry name" value="HIT-like"/>
</dbReference>
<accession>A0A9D1KGP7</accession>
<evidence type="ECO:0000313" key="3">
    <source>
        <dbReference type="EMBL" id="HIT43075.1"/>
    </source>
</evidence>
<proteinExistence type="predicted"/>
<dbReference type="Gene3D" id="3.30.428.10">
    <property type="entry name" value="HIT-like"/>
    <property type="match status" value="1"/>
</dbReference>
<evidence type="ECO:0000256" key="1">
    <source>
        <dbReference type="PROSITE-ProRule" id="PRU00464"/>
    </source>
</evidence>
<dbReference type="Proteomes" id="UP000886860">
    <property type="component" value="Unassembled WGS sequence"/>
</dbReference>
<protein>
    <submittedName>
        <fullName evidence="3">HIT family protein</fullName>
    </submittedName>
</protein>
<dbReference type="Pfam" id="PF01230">
    <property type="entry name" value="HIT"/>
    <property type="match status" value="1"/>
</dbReference>
<sequence>MKDQNCAYCMQGDLVAQFAYPVCQMESGYLYVFREQSKRGRVILAHNKHVSELIDLTDEERNQFFADVASVARAVHKVFHPDKVNYGAYGDTGCHLHFHIVPKYNGGDEWGGTFQMNPGKVTLTDAEYEEMAEALRQALKEQ</sequence>
<evidence type="ECO:0000313" key="4">
    <source>
        <dbReference type="Proteomes" id="UP000886860"/>
    </source>
</evidence>
<reference evidence="3" key="2">
    <citation type="journal article" date="2021" name="PeerJ">
        <title>Extensive microbial diversity within the chicken gut microbiome revealed by metagenomics and culture.</title>
        <authorList>
            <person name="Gilroy R."/>
            <person name="Ravi A."/>
            <person name="Getino M."/>
            <person name="Pursley I."/>
            <person name="Horton D.L."/>
            <person name="Alikhan N.F."/>
            <person name="Baker D."/>
            <person name="Gharbi K."/>
            <person name="Hall N."/>
            <person name="Watson M."/>
            <person name="Adriaenssens E.M."/>
            <person name="Foster-Nyarko E."/>
            <person name="Jarju S."/>
            <person name="Secka A."/>
            <person name="Antonio M."/>
            <person name="Oren A."/>
            <person name="Chaudhuri R.R."/>
            <person name="La Ragione R."/>
            <person name="Hildebrand F."/>
            <person name="Pallen M.J."/>
        </authorList>
    </citation>
    <scope>NUCLEOTIDE SEQUENCE</scope>
    <source>
        <strain evidence="3">CHK123-3438</strain>
    </source>
</reference>
<gene>
    <name evidence="3" type="ORF">IAB60_13445</name>
</gene>
<dbReference type="EMBL" id="DVKS01000223">
    <property type="protein sequence ID" value="HIT43075.1"/>
    <property type="molecule type" value="Genomic_DNA"/>
</dbReference>
<dbReference type="PROSITE" id="PS51084">
    <property type="entry name" value="HIT_2"/>
    <property type="match status" value="1"/>
</dbReference>
<organism evidence="3 4">
    <name type="scientific">Candidatus Caccovicinus merdipullorum</name>
    <dbReference type="NCBI Taxonomy" id="2840724"/>
    <lineage>
        <taxon>Bacteria</taxon>
        <taxon>Bacillati</taxon>
        <taxon>Bacillota</taxon>
        <taxon>Clostridia</taxon>
        <taxon>Eubacteriales</taxon>
        <taxon>Candidatus Caccovicinus</taxon>
    </lineage>
</organism>
<feature type="domain" description="HIT" evidence="2">
    <location>
        <begin position="5"/>
        <end position="110"/>
    </location>
</feature>
<reference evidence="3" key="1">
    <citation type="submission" date="2020-10" db="EMBL/GenBank/DDBJ databases">
        <authorList>
            <person name="Gilroy R."/>
        </authorList>
    </citation>
    <scope>NUCLEOTIDE SEQUENCE</scope>
    <source>
        <strain evidence="3">CHK123-3438</strain>
    </source>
</reference>